<evidence type="ECO:0000313" key="3">
    <source>
        <dbReference type="EMBL" id="KAK9055415.1"/>
    </source>
</evidence>
<keyword evidence="4" id="KW-1185">Reference proteome</keyword>
<evidence type="ECO:0000256" key="1">
    <source>
        <dbReference type="SAM" id="MobiDB-lite"/>
    </source>
</evidence>
<proteinExistence type="predicted"/>
<dbReference type="PANTHER" id="PTHR34189">
    <property type="entry name" value="TRANSMEMBRANE PROTEIN"/>
    <property type="match status" value="1"/>
</dbReference>
<keyword evidence="2" id="KW-0472">Membrane</keyword>
<evidence type="ECO:0000256" key="2">
    <source>
        <dbReference type="SAM" id="Phobius"/>
    </source>
</evidence>
<dbReference type="AlphaFoldDB" id="A0AAP0CJX7"/>
<accession>A0AAP0CJX7</accession>
<comment type="caution">
    <text evidence="3">The sequence shown here is derived from an EMBL/GenBank/DDBJ whole genome shotgun (WGS) entry which is preliminary data.</text>
</comment>
<gene>
    <name evidence="3" type="ORF">SSX86_026498</name>
</gene>
<evidence type="ECO:0000313" key="4">
    <source>
        <dbReference type="Proteomes" id="UP001408789"/>
    </source>
</evidence>
<reference evidence="3 4" key="1">
    <citation type="submission" date="2024-04" db="EMBL/GenBank/DDBJ databases">
        <title>The reference genome of an endangered Asteraceae, Deinandra increscens subsp. villosa, native to the Central Coast of California.</title>
        <authorList>
            <person name="Guilliams M."/>
            <person name="Hasenstab-Lehman K."/>
            <person name="Meyer R."/>
            <person name="Mcevoy S."/>
        </authorList>
    </citation>
    <scope>NUCLEOTIDE SEQUENCE [LARGE SCALE GENOMIC DNA]</scope>
    <source>
        <tissue evidence="3">Leaf</tissue>
    </source>
</reference>
<feature type="region of interest" description="Disordered" evidence="1">
    <location>
        <begin position="199"/>
        <end position="223"/>
    </location>
</feature>
<name>A0AAP0CJX7_9ASTR</name>
<protein>
    <recommendedName>
        <fullName evidence="5">Transmembrane protein</fullName>
    </recommendedName>
</protein>
<dbReference type="EMBL" id="JBCNJP010000025">
    <property type="protein sequence ID" value="KAK9055415.1"/>
    <property type="molecule type" value="Genomic_DNA"/>
</dbReference>
<keyword evidence="2" id="KW-1133">Transmembrane helix</keyword>
<dbReference type="Proteomes" id="UP001408789">
    <property type="component" value="Unassembled WGS sequence"/>
</dbReference>
<feature type="transmembrane region" description="Helical" evidence="2">
    <location>
        <begin position="53"/>
        <end position="75"/>
    </location>
</feature>
<keyword evidence="2" id="KW-0812">Transmembrane</keyword>
<dbReference type="PANTHER" id="PTHR34189:SF20">
    <property type="entry name" value="TRANSMEMBRANE PROTEIN"/>
    <property type="match status" value="1"/>
</dbReference>
<organism evidence="3 4">
    <name type="scientific">Deinandra increscens subsp. villosa</name>
    <dbReference type="NCBI Taxonomy" id="3103831"/>
    <lineage>
        <taxon>Eukaryota</taxon>
        <taxon>Viridiplantae</taxon>
        <taxon>Streptophyta</taxon>
        <taxon>Embryophyta</taxon>
        <taxon>Tracheophyta</taxon>
        <taxon>Spermatophyta</taxon>
        <taxon>Magnoliopsida</taxon>
        <taxon>eudicotyledons</taxon>
        <taxon>Gunneridae</taxon>
        <taxon>Pentapetalae</taxon>
        <taxon>asterids</taxon>
        <taxon>campanulids</taxon>
        <taxon>Asterales</taxon>
        <taxon>Asteraceae</taxon>
        <taxon>Asteroideae</taxon>
        <taxon>Heliantheae alliance</taxon>
        <taxon>Madieae</taxon>
        <taxon>Madiinae</taxon>
        <taxon>Deinandra</taxon>
    </lineage>
</organism>
<evidence type="ECO:0008006" key="5">
    <source>
        <dbReference type="Google" id="ProtNLM"/>
    </source>
</evidence>
<sequence>MRQFQMSKQSWRKRSMSAADITGDLPIYSPAAAAAGRRESQSWSSRSDMSYKLIHLIPLVVMACFFILWCFSSPVDLETRDGRTTFVPRPKKSQQTSEAADLDLTVLALESPPDGFLLVSDGPYASLGLRNHQSNASSTDSNVQNASLSVPHELKAPSSISHEPSALLSDFSKPSELIVDLHEPNTSFSVSHDVKLSFPVSDEPRIPYPGKSNKTAPQARGEG</sequence>